<evidence type="ECO:0008006" key="4">
    <source>
        <dbReference type="Google" id="ProtNLM"/>
    </source>
</evidence>
<dbReference type="KEGG" id="mrtj:KHC33_15065"/>
<keyword evidence="1" id="KW-0808">Transferase</keyword>
<dbReference type="GeneID" id="65098531"/>
<evidence type="ECO:0000256" key="1">
    <source>
        <dbReference type="ARBA" id="ARBA00022679"/>
    </source>
</evidence>
<sequence length="376" mass="43464">MAKIAIISLSNLLRDPRVYRQIVALNPEHEIITAGLNPCGIPDIPFFQLIYNGHRIYQKALRMKITQNFEAFYWRYGNFKELGEYLIQEKPDIIFANDIEMLPVALAYKEKAKIVFDAHEYSPLELDESFLFRFFFKTYKKYLVNTFVPLVDKMITVSDGISKKYYEDTGIQSIVVTNAPNFQNLSPSPVNPGKIRLIHHGAAHPSRKIELEIDLMNDLDPSIYELHLFLVSSDRDYFNKIKNYASKKSNIFFHEPVPMKTLANIINKYDIGIYLLPPLNFNNEFALPNKFFEFIQARLAIAIGPSPEMANYVNKYNLGVVNLDFNPKNLASAINSLSYQTIMEYKENAHKIARKLCSEENQTILRSIIKEIIENN</sequence>
<evidence type="ECO:0000313" key="2">
    <source>
        <dbReference type="EMBL" id="QVV88622.1"/>
    </source>
</evidence>
<organism evidence="2 3">
    <name type="scientific">Methanospirillum purgamenti</name>
    <dbReference type="NCBI Taxonomy" id="2834276"/>
    <lineage>
        <taxon>Archaea</taxon>
        <taxon>Methanobacteriati</taxon>
        <taxon>Methanobacteriota</taxon>
        <taxon>Stenosarchaea group</taxon>
        <taxon>Methanomicrobia</taxon>
        <taxon>Methanomicrobiales</taxon>
        <taxon>Methanospirillaceae</taxon>
        <taxon>Methanospirillum</taxon>
    </lineage>
</organism>
<gene>
    <name evidence="2" type="ORF">KHC33_15065</name>
</gene>
<dbReference type="Gene3D" id="3.40.50.2000">
    <property type="entry name" value="Glycogen Phosphorylase B"/>
    <property type="match status" value="2"/>
</dbReference>
<dbReference type="PANTHER" id="PTHR46401">
    <property type="entry name" value="GLYCOSYLTRANSFERASE WBBK-RELATED"/>
    <property type="match status" value="1"/>
</dbReference>
<name>A0A8E7B1E3_9EURY</name>
<reference evidence="2 3" key="1">
    <citation type="submission" date="2021-05" db="EMBL/GenBank/DDBJ databases">
        <title>A novel Methanospirillum isolate from a pyrite-forming mixed culture.</title>
        <authorList>
            <person name="Bunk B."/>
            <person name="Sproer C."/>
            <person name="Spring S."/>
            <person name="Pester M."/>
        </authorList>
    </citation>
    <scope>NUCLEOTIDE SEQUENCE [LARGE SCALE GENOMIC DNA]</scope>
    <source>
        <strain evidence="2 3">J.3.6.1-F.2.7.3</strain>
    </source>
</reference>
<dbReference type="PANTHER" id="PTHR46401:SF2">
    <property type="entry name" value="GLYCOSYLTRANSFERASE WBBK-RELATED"/>
    <property type="match status" value="1"/>
</dbReference>
<dbReference type="Proteomes" id="UP000680656">
    <property type="component" value="Chromosome"/>
</dbReference>
<evidence type="ECO:0000313" key="3">
    <source>
        <dbReference type="Proteomes" id="UP000680656"/>
    </source>
</evidence>
<proteinExistence type="predicted"/>
<accession>A0A8E7B1E3</accession>
<dbReference type="AlphaFoldDB" id="A0A8E7B1E3"/>
<protein>
    <recommendedName>
        <fullName evidence="4">Glycosyltransferase</fullName>
    </recommendedName>
</protein>
<dbReference type="SUPFAM" id="SSF53756">
    <property type="entry name" value="UDP-Glycosyltransferase/glycogen phosphorylase"/>
    <property type="match status" value="1"/>
</dbReference>
<dbReference type="EMBL" id="CP075546">
    <property type="protein sequence ID" value="QVV88622.1"/>
    <property type="molecule type" value="Genomic_DNA"/>
</dbReference>
<dbReference type="RefSeq" id="WP_214419431.1">
    <property type="nucleotide sequence ID" value="NZ_CP075546.1"/>
</dbReference>
<dbReference type="GO" id="GO:0016757">
    <property type="term" value="F:glycosyltransferase activity"/>
    <property type="evidence" value="ECO:0007669"/>
    <property type="project" value="TreeGrafter"/>
</dbReference>
<keyword evidence="3" id="KW-1185">Reference proteome</keyword>